<dbReference type="PRINTS" id="PR01874">
    <property type="entry name" value="DNAREPAIRADA"/>
</dbReference>
<dbReference type="CDD" id="cd01121">
    <property type="entry name" value="RadA_SMS_N"/>
    <property type="match status" value="1"/>
</dbReference>
<proteinExistence type="predicted"/>
<dbReference type="GO" id="GO:0005524">
    <property type="term" value="F:ATP binding"/>
    <property type="evidence" value="ECO:0007669"/>
    <property type="project" value="UniProtKB-KW"/>
</dbReference>
<dbReference type="Gene3D" id="3.30.230.10">
    <property type="match status" value="1"/>
</dbReference>
<dbReference type="GO" id="GO:0140664">
    <property type="term" value="F:ATP-dependent DNA damage sensor activity"/>
    <property type="evidence" value="ECO:0007669"/>
    <property type="project" value="InterPro"/>
</dbReference>
<evidence type="ECO:0000256" key="7">
    <source>
        <dbReference type="ARBA" id="ARBA00023125"/>
    </source>
</evidence>
<gene>
    <name evidence="10" type="ORF">STAS_16112</name>
</gene>
<evidence type="ECO:0000313" key="11">
    <source>
        <dbReference type="Proteomes" id="UP000325081"/>
    </source>
</evidence>
<dbReference type="Pfam" id="PF13481">
    <property type="entry name" value="AAA_25"/>
    <property type="match status" value="1"/>
</dbReference>
<evidence type="ECO:0000313" key="10">
    <source>
        <dbReference type="EMBL" id="GER39488.1"/>
    </source>
</evidence>
<keyword evidence="1" id="KW-0479">Metal-binding</keyword>
<keyword evidence="3" id="KW-0227">DNA damage</keyword>
<dbReference type="InterPro" id="IPR027417">
    <property type="entry name" value="P-loop_NTPase"/>
</dbReference>
<dbReference type="SUPFAM" id="SSF52540">
    <property type="entry name" value="P-loop containing nucleoside triphosphate hydrolases"/>
    <property type="match status" value="1"/>
</dbReference>
<dbReference type="InterPro" id="IPR020588">
    <property type="entry name" value="RecA_ATP-bd"/>
</dbReference>
<dbReference type="InterPro" id="IPR014721">
    <property type="entry name" value="Ribsml_uS5_D2-typ_fold_subgr"/>
</dbReference>
<sequence length="692" mass="75166">MRGFRLLRLRKTIHTSSVQSPNPIPFATCCKSRNCPQQPRNLHSTPERRFPSSAATDNETAALTWSAFPNLPRPPPPNPTSQQTPAVETVYDPTADCLVTTTESSGGAGIEVESGGSEGECAPSLEASSRVYRDVIGSSSVGGSVRKKGKMKSVFVCVDCGYSDGKWWGMCRECGEAGTMKRFAVESAQVESAQEKKGCGTRLPENLERSWLPKEATPVRLSDVSNQIDESNWRFPLRGEFGAEVERVLGGGLVPGSLVLVGGDPGVGKSTLLLQIAGLIGEGDNEDVPSRVLYVSGEESVEQIANRADRLQIQTEGLFLHSNTDVEDILEQAQPLSPKALIIDSIQTVYLQRVTGSAGGVTQVKECTSALLRFAKKTNIPVLLSGHVTKSGEIAGPRLLEHIVDVVLYMEVVVEGERLSSHRLLRSVKNRFGSTDELGVFKMSEVGLQGVPNPSEIFLGEQHSNSDYLAGLAVAVVMDGSRSFLIEVQALCVAGSSTMTHVNGIQRSRADMVISVSDSSQFFNSLNAGESSCICHDSVTKHWVITKQAGLKLQENGIFLNIVSGFLECPIPNGIAFIAEIDLSGELRMVPQMDKRVHTLAKLGYKKCIVPKSAENLLPAANLLGRYSEIQKRLHHYCKLHLGPEISFISYCSRKLVSRNLLGCFDLVERNGSFGFGGFWNVKSFDFLFAVK</sequence>
<feature type="domain" description="RecA family profile 1" evidence="9">
    <location>
        <begin position="234"/>
        <end position="388"/>
    </location>
</feature>
<dbReference type="PROSITE" id="PS50162">
    <property type="entry name" value="RECA_2"/>
    <property type="match status" value="1"/>
</dbReference>
<dbReference type="PANTHER" id="PTHR32472">
    <property type="entry name" value="DNA REPAIR PROTEIN RADA"/>
    <property type="match status" value="1"/>
</dbReference>
<dbReference type="Proteomes" id="UP000325081">
    <property type="component" value="Unassembled WGS sequence"/>
</dbReference>
<evidence type="ECO:0000256" key="1">
    <source>
        <dbReference type="ARBA" id="ARBA00022723"/>
    </source>
</evidence>
<evidence type="ECO:0000256" key="5">
    <source>
        <dbReference type="ARBA" id="ARBA00022840"/>
    </source>
</evidence>
<evidence type="ECO:0000256" key="3">
    <source>
        <dbReference type="ARBA" id="ARBA00022763"/>
    </source>
</evidence>
<keyword evidence="5" id="KW-0067">ATP-binding</keyword>
<dbReference type="GO" id="GO:0000725">
    <property type="term" value="P:recombinational repair"/>
    <property type="evidence" value="ECO:0007669"/>
    <property type="project" value="TreeGrafter"/>
</dbReference>
<keyword evidence="4" id="KW-0378">Hydrolase</keyword>
<keyword evidence="6" id="KW-0346">Stress response</keyword>
<dbReference type="GO" id="GO:0046872">
    <property type="term" value="F:metal ion binding"/>
    <property type="evidence" value="ECO:0007669"/>
    <property type="project" value="UniProtKB-KW"/>
</dbReference>
<name>A0A5A7Q3P2_STRAF</name>
<evidence type="ECO:0000256" key="6">
    <source>
        <dbReference type="ARBA" id="ARBA00023016"/>
    </source>
</evidence>
<accession>A0A5A7Q3P2</accession>
<comment type="caution">
    <text evidence="10">The sequence shown here is derived from an EMBL/GenBank/DDBJ whole genome shotgun (WGS) entry which is preliminary data.</text>
</comment>
<keyword evidence="11" id="KW-1185">Reference proteome</keyword>
<keyword evidence="2" id="KW-0547">Nucleotide-binding</keyword>
<dbReference type="AlphaFoldDB" id="A0A5A7Q3P2"/>
<dbReference type="GO" id="GO:0016787">
    <property type="term" value="F:hydrolase activity"/>
    <property type="evidence" value="ECO:0007669"/>
    <property type="project" value="UniProtKB-KW"/>
</dbReference>
<evidence type="ECO:0000256" key="2">
    <source>
        <dbReference type="ARBA" id="ARBA00022741"/>
    </source>
</evidence>
<organism evidence="10 11">
    <name type="scientific">Striga asiatica</name>
    <name type="common">Asiatic witchweed</name>
    <name type="synonym">Buchnera asiatica</name>
    <dbReference type="NCBI Taxonomy" id="4170"/>
    <lineage>
        <taxon>Eukaryota</taxon>
        <taxon>Viridiplantae</taxon>
        <taxon>Streptophyta</taxon>
        <taxon>Embryophyta</taxon>
        <taxon>Tracheophyta</taxon>
        <taxon>Spermatophyta</taxon>
        <taxon>Magnoliopsida</taxon>
        <taxon>eudicotyledons</taxon>
        <taxon>Gunneridae</taxon>
        <taxon>Pentapetalae</taxon>
        <taxon>asterids</taxon>
        <taxon>lamiids</taxon>
        <taxon>Lamiales</taxon>
        <taxon>Orobanchaceae</taxon>
        <taxon>Buchnereae</taxon>
        <taxon>Striga</taxon>
    </lineage>
</organism>
<evidence type="ECO:0000259" key="9">
    <source>
        <dbReference type="PROSITE" id="PS50162"/>
    </source>
</evidence>
<dbReference type="OrthoDB" id="41505at2759"/>
<keyword evidence="8" id="KW-0234">DNA repair</keyword>
<feature type="non-terminal residue" evidence="10">
    <location>
        <position position="692"/>
    </location>
</feature>
<dbReference type="EMBL" id="BKCP01005683">
    <property type="protein sequence ID" value="GER39488.1"/>
    <property type="molecule type" value="Genomic_DNA"/>
</dbReference>
<evidence type="ECO:0000256" key="4">
    <source>
        <dbReference type="ARBA" id="ARBA00022801"/>
    </source>
</evidence>
<dbReference type="PANTHER" id="PTHR32472:SF10">
    <property type="entry name" value="DNA REPAIR PROTEIN RADA-LIKE PROTEIN"/>
    <property type="match status" value="1"/>
</dbReference>
<dbReference type="Gene3D" id="3.40.50.300">
    <property type="entry name" value="P-loop containing nucleotide triphosphate hydrolases"/>
    <property type="match status" value="1"/>
</dbReference>
<dbReference type="InterPro" id="IPR003593">
    <property type="entry name" value="AAA+_ATPase"/>
</dbReference>
<protein>
    <submittedName>
        <fullName evidence="10">DNA repair protein RadA-like protein</fullName>
    </submittedName>
</protein>
<dbReference type="FunFam" id="3.40.50.300:FF:000050">
    <property type="entry name" value="DNA repair protein RadA"/>
    <property type="match status" value="1"/>
</dbReference>
<dbReference type="SUPFAM" id="SSF54211">
    <property type="entry name" value="Ribosomal protein S5 domain 2-like"/>
    <property type="match status" value="1"/>
</dbReference>
<reference evidence="11" key="1">
    <citation type="journal article" date="2019" name="Curr. Biol.">
        <title>Genome Sequence of Striga asiatica Provides Insight into the Evolution of Plant Parasitism.</title>
        <authorList>
            <person name="Yoshida S."/>
            <person name="Kim S."/>
            <person name="Wafula E.K."/>
            <person name="Tanskanen J."/>
            <person name="Kim Y.M."/>
            <person name="Honaas L."/>
            <person name="Yang Z."/>
            <person name="Spallek T."/>
            <person name="Conn C.E."/>
            <person name="Ichihashi Y."/>
            <person name="Cheong K."/>
            <person name="Cui S."/>
            <person name="Der J.P."/>
            <person name="Gundlach H."/>
            <person name="Jiao Y."/>
            <person name="Hori C."/>
            <person name="Ishida J.K."/>
            <person name="Kasahara H."/>
            <person name="Kiba T."/>
            <person name="Kim M.S."/>
            <person name="Koo N."/>
            <person name="Laohavisit A."/>
            <person name="Lee Y.H."/>
            <person name="Lumba S."/>
            <person name="McCourt P."/>
            <person name="Mortimer J.C."/>
            <person name="Mutuku J.M."/>
            <person name="Nomura T."/>
            <person name="Sasaki-Sekimoto Y."/>
            <person name="Seto Y."/>
            <person name="Wang Y."/>
            <person name="Wakatake T."/>
            <person name="Sakakibara H."/>
            <person name="Demura T."/>
            <person name="Yamaguchi S."/>
            <person name="Yoneyama K."/>
            <person name="Manabe R.I."/>
            <person name="Nelson D.C."/>
            <person name="Schulman A.H."/>
            <person name="Timko M.P."/>
            <person name="dePamphilis C.W."/>
            <person name="Choi D."/>
            <person name="Shirasu K."/>
        </authorList>
    </citation>
    <scope>NUCLEOTIDE SEQUENCE [LARGE SCALE GENOMIC DNA]</scope>
    <source>
        <strain evidence="11">cv. UVA1</strain>
    </source>
</reference>
<keyword evidence="7" id="KW-0238">DNA-binding</keyword>
<evidence type="ECO:0000256" key="8">
    <source>
        <dbReference type="ARBA" id="ARBA00023204"/>
    </source>
</evidence>
<dbReference type="SMART" id="SM00382">
    <property type="entry name" value="AAA"/>
    <property type="match status" value="1"/>
</dbReference>
<dbReference type="InterPro" id="IPR020568">
    <property type="entry name" value="Ribosomal_Su5_D2-typ_SF"/>
</dbReference>
<dbReference type="GO" id="GO:0003677">
    <property type="term" value="F:DNA binding"/>
    <property type="evidence" value="ECO:0007669"/>
    <property type="project" value="UniProtKB-KW"/>
</dbReference>